<accession>A0A397UZ41</accession>
<dbReference type="AlphaFoldDB" id="A0A397UZ41"/>
<gene>
    <name evidence="1" type="ORF">C2G38_2319555</name>
</gene>
<reference evidence="1 2" key="1">
    <citation type="submission" date="2018-06" db="EMBL/GenBank/DDBJ databases">
        <title>Comparative genomics reveals the genomic features of Rhizophagus irregularis, R. cerebriforme, R. diaphanum and Gigaspora rosea, and their symbiotic lifestyle signature.</title>
        <authorList>
            <person name="Morin E."/>
            <person name="San Clemente H."/>
            <person name="Chen E.C.H."/>
            <person name="De La Providencia I."/>
            <person name="Hainaut M."/>
            <person name="Kuo A."/>
            <person name="Kohler A."/>
            <person name="Murat C."/>
            <person name="Tang N."/>
            <person name="Roy S."/>
            <person name="Loubradou J."/>
            <person name="Henrissat B."/>
            <person name="Grigoriev I.V."/>
            <person name="Corradi N."/>
            <person name="Roux C."/>
            <person name="Martin F.M."/>
        </authorList>
    </citation>
    <scope>NUCLEOTIDE SEQUENCE [LARGE SCALE GENOMIC DNA]</scope>
    <source>
        <strain evidence="1 2">DAOM 194757</strain>
    </source>
</reference>
<comment type="caution">
    <text evidence="1">The sequence shown here is derived from an EMBL/GenBank/DDBJ whole genome shotgun (WGS) entry which is preliminary data.</text>
</comment>
<dbReference type="OrthoDB" id="2440335at2759"/>
<dbReference type="EMBL" id="QKWP01000746">
    <property type="protein sequence ID" value="RIB15415.1"/>
    <property type="molecule type" value="Genomic_DNA"/>
</dbReference>
<protein>
    <submittedName>
        <fullName evidence="1">Uncharacterized protein</fullName>
    </submittedName>
</protein>
<dbReference type="Proteomes" id="UP000266673">
    <property type="component" value="Unassembled WGS sequence"/>
</dbReference>
<organism evidence="1 2">
    <name type="scientific">Gigaspora rosea</name>
    <dbReference type="NCBI Taxonomy" id="44941"/>
    <lineage>
        <taxon>Eukaryota</taxon>
        <taxon>Fungi</taxon>
        <taxon>Fungi incertae sedis</taxon>
        <taxon>Mucoromycota</taxon>
        <taxon>Glomeromycotina</taxon>
        <taxon>Glomeromycetes</taxon>
        <taxon>Diversisporales</taxon>
        <taxon>Gigasporaceae</taxon>
        <taxon>Gigaspora</taxon>
    </lineage>
</organism>
<sequence>MRMAWLDISDIVYSKFGRSCKNIEFLYLTDLLSNLIPLVLDVYAVHHREGNLPAYEESCMRCWTDLFLRFDRKNYKCAPLMFFSDIFYWMEISHPMIDMITTHLASLSDSPVEIAHSIIRRRTPKFFTADQLQKEARFIFQQRENNTFRQHFVNSVKYPYSPKQLHMLSQKCATLLLETFAKIYQARHMYPLIINSSDEYLRDEVKKNVNAIKESITNKLGKNEFIDERNEDMVEDDSDADMTTDDAAITANLFENAKQLFLQL</sequence>
<name>A0A397UZ41_9GLOM</name>
<evidence type="ECO:0000313" key="2">
    <source>
        <dbReference type="Proteomes" id="UP000266673"/>
    </source>
</evidence>
<keyword evidence="2" id="KW-1185">Reference proteome</keyword>
<proteinExistence type="predicted"/>
<evidence type="ECO:0000313" key="1">
    <source>
        <dbReference type="EMBL" id="RIB15415.1"/>
    </source>
</evidence>